<dbReference type="PROSITE" id="PS50865">
    <property type="entry name" value="ZF_MYND_2"/>
    <property type="match status" value="1"/>
</dbReference>
<keyword evidence="6" id="KW-0472">Membrane</keyword>
<dbReference type="EMBL" id="KN840472">
    <property type="protein sequence ID" value="KIP08968.1"/>
    <property type="molecule type" value="Genomic_DNA"/>
</dbReference>
<keyword evidence="1" id="KW-0479">Metal-binding</keyword>
<gene>
    <name evidence="8" type="ORF">PHLGIDRAFT_355206</name>
</gene>
<dbReference type="SUPFAM" id="SSF144232">
    <property type="entry name" value="HIT/MYND zinc finger-like"/>
    <property type="match status" value="1"/>
</dbReference>
<dbReference type="InterPro" id="IPR002893">
    <property type="entry name" value="Znf_MYND"/>
</dbReference>
<name>A0A0C3PPP8_PHLG1</name>
<dbReference type="PROSITE" id="PS01360">
    <property type="entry name" value="ZF_MYND_1"/>
    <property type="match status" value="1"/>
</dbReference>
<dbReference type="HOGENOM" id="CLU_045561_0_0_1"/>
<sequence length="429" mass="49093">MAPCARDGRCKHGVEHRHVYLPLEKLDKCVVCGSTKGKGEHHKLTLCSACGERIYCSTACQKTDWSEHKQHCGGDQNERIDIAMFYPFLAFLAEVFSLKKPPHFANNSPIVNDVNPTTSEPVKLPDGWEAKLVVVNDTKAWRDHDDLDSGHPKDWWPMAESVPVAMKLMYRIMREGYVLPSLTAIALAILAEVYTTTTGAGSTARRIRFRYWSSPIADFGIARGSALVKPEGRLAYMKMSDKSIVRGQDPDDHYWMYFTTIREEEVVLDFAMFTFNMCMMIPTKMYVSPTENMLAQYAPAFFGDRSMRKGAPSLYNERSRVSVLRNPALHDAIRHTHDTLYTYEVPLIHKFMEDFAGRAMTEVEKDLTCQFAMEHCHAFNQNIVQDRRYKSYPTVVPQVIQSDPGELNDLDDYPLPNWKGTKKPRTMRR</sequence>
<evidence type="ECO:0000256" key="6">
    <source>
        <dbReference type="SAM" id="Phobius"/>
    </source>
</evidence>
<feature type="domain" description="MYND-type" evidence="7">
    <location>
        <begin position="29"/>
        <end position="72"/>
    </location>
</feature>
<keyword evidence="6" id="KW-1133">Transmembrane helix</keyword>
<evidence type="ECO:0000313" key="9">
    <source>
        <dbReference type="Proteomes" id="UP000053257"/>
    </source>
</evidence>
<reference evidence="8 9" key="1">
    <citation type="journal article" date="2014" name="PLoS Genet.">
        <title>Analysis of the Phlebiopsis gigantea genome, transcriptome and secretome provides insight into its pioneer colonization strategies of wood.</title>
        <authorList>
            <person name="Hori C."/>
            <person name="Ishida T."/>
            <person name="Igarashi K."/>
            <person name="Samejima M."/>
            <person name="Suzuki H."/>
            <person name="Master E."/>
            <person name="Ferreira P."/>
            <person name="Ruiz-Duenas F.J."/>
            <person name="Held B."/>
            <person name="Canessa P."/>
            <person name="Larrondo L.F."/>
            <person name="Schmoll M."/>
            <person name="Druzhinina I.S."/>
            <person name="Kubicek C.P."/>
            <person name="Gaskell J.A."/>
            <person name="Kersten P."/>
            <person name="St John F."/>
            <person name="Glasner J."/>
            <person name="Sabat G."/>
            <person name="Splinter BonDurant S."/>
            <person name="Syed K."/>
            <person name="Yadav J."/>
            <person name="Mgbeahuruike A.C."/>
            <person name="Kovalchuk A."/>
            <person name="Asiegbu F.O."/>
            <person name="Lackner G."/>
            <person name="Hoffmeister D."/>
            <person name="Rencoret J."/>
            <person name="Gutierrez A."/>
            <person name="Sun H."/>
            <person name="Lindquist E."/>
            <person name="Barry K."/>
            <person name="Riley R."/>
            <person name="Grigoriev I.V."/>
            <person name="Henrissat B."/>
            <person name="Kues U."/>
            <person name="Berka R.M."/>
            <person name="Martinez A.T."/>
            <person name="Covert S.F."/>
            <person name="Blanchette R.A."/>
            <person name="Cullen D."/>
        </authorList>
    </citation>
    <scope>NUCLEOTIDE SEQUENCE [LARGE SCALE GENOMIC DNA]</scope>
    <source>
        <strain evidence="8 9">11061_1 CR5-6</strain>
    </source>
</reference>
<feature type="region of interest" description="Disordered" evidence="5">
    <location>
        <begin position="406"/>
        <end position="429"/>
    </location>
</feature>
<evidence type="ECO:0000259" key="7">
    <source>
        <dbReference type="PROSITE" id="PS50865"/>
    </source>
</evidence>
<feature type="compositionally biased region" description="Basic residues" evidence="5">
    <location>
        <begin position="420"/>
        <end position="429"/>
    </location>
</feature>
<keyword evidence="6" id="KW-0812">Transmembrane</keyword>
<evidence type="ECO:0000256" key="2">
    <source>
        <dbReference type="ARBA" id="ARBA00022771"/>
    </source>
</evidence>
<feature type="transmembrane region" description="Helical" evidence="6">
    <location>
        <begin position="176"/>
        <end position="195"/>
    </location>
</feature>
<evidence type="ECO:0000256" key="4">
    <source>
        <dbReference type="PROSITE-ProRule" id="PRU00134"/>
    </source>
</evidence>
<proteinExistence type="predicted"/>
<protein>
    <recommendedName>
        <fullName evidence="7">MYND-type domain-containing protein</fullName>
    </recommendedName>
</protein>
<dbReference type="STRING" id="745531.A0A0C3PPP8"/>
<evidence type="ECO:0000256" key="3">
    <source>
        <dbReference type="ARBA" id="ARBA00022833"/>
    </source>
</evidence>
<keyword evidence="2 4" id="KW-0863">Zinc-finger</keyword>
<dbReference type="Pfam" id="PF01753">
    <property type="entry name" value="zf-MYND"/>
    <property type="match status" value="1"/>
</dbReference>
<dbReference type="AlphaFoldDB" id="A0A0C3PPP8"/>
<accession>A0A0C3PPP8</accession>
<dbReference type="Proteomes" id="UP000053257">
    <property type="component" value="Unassembled WGS sequence"/>
</dbReference>
<keyword evidence="3" id="KW-0862">Zinc</keyword>
<evidence type="ECO:0000313" key="8">
    <source>
        <dbReference type="EMBL" id="KIP08968.1"/>
    </source>
</evidence>
<evidence type="ECO:0000256" key="1">
    <source>
        <dbReference type="ARBA" id="ARBA00022723"/>
    </source>
</evidence>
<evidence type="ECO:0000256" key="5">
    <source>
        <dbReference type="SAM" id="MobiDB-lite"/>
    </source>
</evidence>
<dbReference type="OrthoDB" id="341421at2759"/>
<organism evidence="8 9">
    <name type="scientific">Phlebiopsis gigantea (strain 11061_1 CR5-6)</name>
    <name type="common">White-rot fungus</name>
    <name type="synonym">Peniophora gigantea</name>
    <dbReference type="NCBI Taxonomy" id="745531"/>
    <lineage>
        <taxon>Eukaryota</taxon>
        <taxon>Fungi</taxon>
        <taxon>Dikarya</taxon>
        <taxon>Basidiomycota</taxon>
        <taxon>Agaricomycotina</taxon>
        <taxon>Agaricomycetes</taxon>
        <taxon>Polyporales</taxon>
        <taxon>Phanerochaetaceae</taxon>
        <taxon>Phlebiopsis</taxon>
    </lineage>
</organism>
<dbReference type="Gene3D" id="6.10.140.2220">
    <property type="match status" value="1"/>
</dbReference>
<dbReference type="GO" id="GO:0008270">
    <property type="term" value="F:zinc ion binding"/>
    <property type="evidence" value="ECO:0007669"/>
    <property type="project" value="UniProtKB-KW"/>
</dbReference>
<keyword evidence="9" id="KW-1185">Reference proteome</keyword>